<proteinExistence type="predicted"/>
<evidence type="ECO:0000259" key="1">
    <source>
        <dbReference type="PROSITE" id="PS50943"/>
    </source>
</evidence>
<protein>
    <submittedName>
        <fullName evidence="2">Helix-turn-helix transcriptional regulator</fullName>
    </submittedName>
</protein>
<feature type="domain" description="HTH cro/C1-type" evidence="1">
    <location>
        <begin position="1"/>
        <end position="46"/>
    </location>
</feature>
<dbReference type="EMBL" id="JAJEQX010000002">
    <property type="protein sequence ID" value="MCC2253253.1"/>
    <property type="molecule type" value="Genomic_DNA"/>
</dbReference>
<accession>A0ABS8FTF7</accession>
<dbReference type="Pfam" id="PF01381">
    <property type="entry name" value="HTH_3"/>
    <property type="match status" value="1"/>
</dbReference>
<dbReference type="Gene3D" id="1.10.260.40">
    <property type="entry name" value="lambda repressor-like DNA-binding domains"/>
    <property type="match status" value="1"/>
</dbReference>
<name>A0ABS8FTF7_9FIRM</name>
<comment type="caution">
    <text evidence="2">The sequence shown here is derived from an EMBL/GenBank/DDBJ whole genome shotgun (WGS) entry which is preliminary data.</text>
</comment>
<dbReference type="CDD" id="cd00093">
    <property type="entry name" value="HTH_XRE"/>
    <property type="match status" value="1"/>
</dbReference>
<dbReference type="Proteomes" id="UP001198151">
    <property type="component" value="Unassembled WGS sequence"/>
</dbReference>
<evidence type="ECO:0000313" key="3">
    <source>
        <dbReference type="Proteomes" id="UP001198151"/>
    </source>
</evidence>
<reference evidence="2 3" key="1">
    <citation type="submission" date="2021-10" db="EMBL/GenBank/DDBJ databases">
        <title>Anaerobic single-cell dispensing facilitates the cultivation of human gut bacteria.</title>
        <authorList>
            <person name="Afrizal A."/>
        </authorList>
    </citation>
    <scope>NUCLEOTIDE SEQUENCE [LARGE SCALE GENOMIC DNA]</scope>
    <source>
        <strain evidence="2 3">CLA-AA-H200</strain>
    </source>
</reference>
<dbReference type="SUPFAM" id="SSF47413">
    <property type="entry name" value="lambda repressor-like DNA-binding domains"/>
    <property type="match status" value="1"/>
</dbReference>
<evidence type="ECO:0000313" key="2">
    <source>
        <dbReference type="EMBL" id="MCC2253253.1"/>
    </source>
</evidence>
<dbReference type="InterPro" id="IPR001387">
    <property type="entry name" value="Cro/C1-type_HTH"/>
</dbReference>
<sequence length="89" mass="9966">MTQKALAERLHMSVRTIIEIEKCKSNPKFETVALLAKELNISLDAAIFPDMVTGTVSKTVIDFFAGKSEAEIQKYIALCKQAETFQKDK</sequence>
<organism evidence="2 3">
    <name type="scientific">Ruminococcus turbiniformis</name>
    <dbReference type="NCBI Taxonomy" id="2881258"/>
    <lineage>
        <taxon>Bacteria</taxon>
        <taxon>Bacillati</taxon>
        <taxon>Bacillota</taxon>
        <taxon>Clostridia</taxon>
        <taxon>Eubacteriales</taxon>
        <taxon>Oscillospiraceae</taxon>
        <taxon>Ruminococcus</taxon>
    </lineage>
</organism>
<gene>
    <name evidence="2" type="ORF">LKD70_02145</name>
</gene>
<dbReference type="PROSITE" id="PS50943">
    <property type="entry name" value="HTH_CROC1"/>
    <property type="match status" value="1"/>
</dbReference>
<dbReference type="InterPro" id="IPR010982">
    <property type="entry name" value="Lambda_DNA-bd_dom_sf"/>
</dbReference>
<keyword evidence="3" id="KW-1185">Reference proteome</keyword>